<name>A0AA35ST89_GEOBA</name>
<reference evidence="1" key="1">
    <citation type="submission" date="2023-03" db="EMBL/GenBank/DDBJ databases">
        <authorList>
            <person name="Steffen K."/>
            <person name="Cardenas P."/>
        </authorList>
    </citation>
    <scope>NUCLEOTIDE SEQUENCE</scope>
</reference>
<comment type="caution">
    <text evidence="1">The sequence shown here is derived from an EMBL/GenBank/DDBJ whole genome shotgun (WGS) entry which is preliminary data.</text>
</comment>
<keyword evidence="2" id="KW-1185">Reference proteome</keyword>
<dbReference type="EMBL" id="CASHTH010002758">
    <property type="protein sequence ID" value="CAI8034922.1"/>
    <property type="molecule type" value="Genomic_DNA"/>
</dbReference>
<organism evidence="1 2">
    <name type="scientific">Geodia barretti</name>
    <name type="common">Barrett's horny sponge</name>
    <dbReference type="NCBI Taxonomy" id="519541"/>
    <lineage>
        <taxon>Eukaryota</taxon>
        <taxon>Metazoa</taxon>
        <taxon>Porifera</taxon>
        <taxon>Demospongiae</taxon>
        <taxon>Heteroscleromorpha</taxon>
        <taxon>Tetractinellida</taxon>
        <taxon>Astrophorina</taxon>
        <taxon>Geodiidae</taxon>
        <taxon>Geodia</taxon>
    </lineage>
</organism>
<accession>A0AA35ST89</accession>
<dbReference type="AlphaFoldDB" id="A0AA35ST89"/>
<gene>
    <name evidence="1" type="ORF">GBAR_LOCUS19612</name>
</gene>
<evidence type="ECO:0000313" key="2">
    <source>
        <dbReference type="Proteomes" id="UP001174909"/>
    </source>
</evidence>
<protein>
    <submittedName>
        <fullName evidence="1">Uncharacterized protein</fullName>
    </submittedName>
</protein>
<evidence type="ECO:0000313" key="1">
    <source>
        <dbReference type="EMBL" id="CAI8034922.1"/>
    </source>
</evidence>
<dbReference type="Proteomes" id="UP001174909">
    <property type="component" value="Unassembled WGS sequence"/>
</dbReference>
<sequence>MYSFVQRVYVLSLSRGSSFINTVFSQTRLKLGRLGSKVNDTPETWGKRPSSLGYCDTPFSRASSSCSPLTSSFHKGSTNASCRASERKVPELRRAISERVDDLMMSVTKFPRFVSPVRIRLNLPSRAHSIL</sequence>
<proteinExistence type="predicted"/>
<feature type="non-terminal residue" evidence="1">
    <location>
        <position position="1"/>
    </location>
</feature>